<evidence type="ECO:0000313" key="11">
    <source>
        <dbReference type="RefSeq" id="XP_013082478.1"/>
    </source>
</evidence>
<reference evidence="7" key="3">
    <citation type="submission" date="2020-05" db="UniProtKB">
        <authorList>
            <consortium name="EnsemblMetazoa"/>
        </authorList>
    </citation>
    <scope>IDENTIFICATION</scope>
    <source>
        <strain evidence="7">BB02</strain>
    </source>
</reference>
<dbReference type="Proteomes" id="UP000076420">
    <property type="component" value="Unassembled WGS sequence"/>
</dbReference>
<dbReference type="OrthoDB" id="542841at2759"/>
<dbReference type="SMART" id="SM00870">
    <property type="entry name" value="Asparaginase"/>
    <property type="match status" value="1"/>
</dbReference>
<feature type="active site" description="O-isoaspartyl threonine intermediate" evidence="2">
    <location>
        <position position="19"/>
    </location>
</feature>
<dbReference type="EnsemblMetazoa" id="BGLB007902-RC">
    <property type="protein sequence ID" value="BGLB007902-PC"/>
    <property type="gene ID" value="BGLB007902"/>
</dbReference>
<dbReference type="InterPro" id="IPR036152">
    <property type="entry name" value="Asp/glu_Ase-like_sf"/>
</dbReference>
<organism evidence="7 8">
    <name type="scientific">Biomphalaria glabrata</name>
    <name type="common">Bloodfluke planorb</name>
    <name type="synonym">Freshwater snail</name>
    <dbReference type="NCBI Taxonomy" id="6526"/>
    <lineage>
        <taxon>Eukaryota</taxon>
        <taxon>Metazoa</taxon>
        <taxon>Spiralia</taxon>
        <taxon>Lophotrochozoa</taxon>
        <taxon>Mollusca</taxon>
        <taxon>Gastropoda</taxon>
        <taxon>Heterobranchia</taxon>
        <taxon>Euthyneura</taxon>
        <taxon>Panpulmonata</taxon>
        <taxon>Hygrophila</taxon>
        <taxon>Lymnaeoidea</taxon>
        <taxon>Planorbidae</taxon>
        <taxon>Biomphalaria</taxon>
    </lineage>
</organism>
<evidence type="ECO:0000256" key="3">
    <source>
        <dbReference type="PIRSR" id="PIRSR001220-2"/>
    </source>
</evidence>
<dbReference type="EnsemblMetazoa" id="BGLB007902-RB">
    <property type="protein sequence ID" value="BGLB007902-PB"/>
    <property type="gene ID" value="BGLB007902"/>
</dbReference>
<dbReference type="RefSeq" id="XP_013082479.1">
    <property type="nucleotide sequence ID" value="XM_013227025.2"/>
</dbReference>
<dbReference type="InterPro" id="IPR006034">
    <property type="entry name" value="Asparaginase/glutaminase-like"/>
</dbReference>
<reference evidence="6" key="1">
    <citation type="journal article" date="2004" name="J. Parasitol.">
        <title>The mitochondrial genome of Biomphalaria glabrata (Gastropoda: Basommatophora), intermediate host of Schistosoma mansoni.</title>
        <authorList>
            <person name="DeJong R.J."/>
            <person name="Emery A.M."/>
            <person name="Adema C.M."/>
        </authorList>
    </citation>
    <scope>NUCLEOTIDE SEQUENCE</scope>
    <source>
        <strain evidence="6">BB02</strain>
    </source>
</reference>
<evidence type="ECO:0000313" key="14">
    <source>
        <dbReference type="RefSeq" id="XP_013082482.1"/>
    </source>
</evidence>
<dbReference type="PIRSF" id="PIRSF001220">
    <property type="entry name" value="L-ASNase_gatD"/>
    <property type="match status" value="1"/>
</dbReference>
<dbReference type="KEGG" id="bgt:106067765"/>
<dbReference type="SUPFAM" id="SSF53774">
    <property type="entry name" value="Glutaminase/Asparaginase"/>
    <property type="match status" value="1"/>
</dbReference>
<feature type="domain" description="L-asparaginase N-terminal" evidence="4">
    <location>
        <begin position="10"/>
        <end position="215"/>
    </location>
</feature>
<evidence type="ECO:0000313" key="7">
    <source>
        <dbReference type="EnsemblMetazoa" id="BGLB007902-PH"/>
    </source>
</evidence>
<reference evidence="6" key="2">
    <citation type="submission" date="2013-03" db="EMBL/GenBank/DDBJ databases">
        <title>Sequence assembly of the Biomphalaria glabrata genome version 4.3.</title>
        <authorList>
            <person name="Warren W."/>
            <person name="Wilson R.K."/>
            <person name="Hillier L.W."/>
            <person name="Minx P."/>
        </authorList>
    </citation>
    <scope>NUCLEOTIDE SEQUENCE</scope>
    <source>
        <strain evidence="6">BB02</strain>
    </source>
</reference>
<evidence type="ECO:0000313" key="8">
    <source>
        <dbReference type="Proteomes" id="UP000076420"/>
    </source>
</evidence>
<evidence type="ECO:0000259" key="4">
    <source>
        <dbReference type="Pfam" id="PF00710"/>
    </source>
</evidence>
<dbReference type="Pfam" id="PF00710">
    <property type="entry name" value="Asparaginase"/>
    <property type="match status" value="1"/>
</dbReference>
<dbReference type="Proteomes" id="UP001165740">
    <property type="component" value="Chromosome 9"/>
</dbReference>
<feature type="domain" description="Asparaginase/glutaminase C-terminal" evidence="5">
    <location>
        <begin position="246"/>
        <end position="335"/>
    </location>
</feature>
<feature type="binding site" evidence="3">
    <location>
        <begin position="115"/>
        <end position="116"/>
    </location>
    <ligand>
        <name>substrate</name>
    </ligand>
</feature>
<evidence type="ECO:0000256" key="1">
    <source>
        <dbReference type="ARBA" id="ARBA00012920"/>
    </source>
</evidence>
<accession>A0A2C9JTN9</accession>
<dbReference type="EnsemblMetazoa" id="BGLB007902-RH">
    <property type="protein sequence ID" value="BGLB007902-PH"/>
    <property type="gene ID" value="BGLB007902"/>
</dbReference>
<sequence>MSSNNNAGIKVLVIMTGGTLFMERDKDNLFKPSEKKISLVLDQMTSLQYFKKETAKPSYTLEFMENCTPKWIQVEITEMELKDSSEMSFKDWNLICEILESNHDKYNGFVIIYGTDTMTQAASALSFMCENLDRSIVLTGAQIPIFEARNDSWNNLISSVIVAGTSNLHEVMICFHNKLYRGNRCVKVDSRNFEAYESPNFEPLAILGVDIEYKMRESSLKREGTFQVFQMEKKNIVSLVLQGASDVDSIKPLFDATIQGVVVHAYGSGNGPIKVAESLRDLANQKLVVVVSQCLHTRVEEAYVTGLVHGNVVSGSDMTPDTAFMKMCYLLNKFPGKVDLQRQEMRKSIRGEMSG</sequence>
<dbReference type="InterPro" id="IPR027473">
    <property type="entry name" value="L-asparaginase_C"/>
</dbReference>
<dbReference type="PANTHER" id="PTHR11707">
    <property type="entry name" value="L-ASPARAGINASE"/>
    <property type="match status" value="1"/>
</dbReference>
<evidence type="ECO:0000313" key="10">
    <source>
        <dbReference type="RefSeq" id="XP_013082477.1"/>
    </source>
</evidence>
<dbReference type="RefSeq" id="XP_013082481.1">
    <property type="nucleotide sequence ID" value="XM_013227027.2"/>
</dbReference>
<dbReference type="EC" id="3.5.1.1" evidence="1"/>
<name>A0A2C9JTN9_BIOGL</name>
<evidence type="ECO:0000259" key="5">
    <source>
        <dbReference type="Pfam" id="PF17763"/>
    </source>
</evidence>
<dbReference type="GO" id="GO:0004067">
    <property type="term" value="F:asparaginase activity"/>
    <property type="evidence" value="ECO:0007669"/>
    <property type="project" value="UniProtKB-UniRule"/>
</dbReference>
<dbReference type="VEuPathDB" id="VectorBase:BGLAX_052131"/>
<evidence type="ECO:0000256" key="2">
    <source>
        <dbReference type="PIRSR" id="PIRSR001220-1"/>
    </source>
</evidence>
<dbReference type="EnsemblMetazoa" id="BGLB007902-RD">
    <property type="protein sequence ID" value="BGLB007902-PD"/>
    <property type="gene ID" value="BGLB007902"/>
</dbReference>
<dbReference type="Pfam" id="PF17763">
    <property type="entry name" value="Asparaginase_C"/>
    <property type="match status" value="1"/>
</dbReference>
<proteinExistence type="predicted"/>
<dbReference type="RefSeq" id="XP_013082482.1">
    <property type="nucleotide sequence ID" value="XM_013227028.2"/>
</dbReference>
<dbReference type="PRINTS" id="PR00139">
    <property type="entry name" value="ASNGLNASE"/>
</dbReference>
<dbReference type="EnsemblMetazoa" id="BGLB007902-RI">
    <property type="protein sequence ID" value="BGLB007902-PI"/>
    <property type="gene ID" value="BGLB007902"/>
</dbReference>
<dbReference type="PROSITE" id="PS51732">
    <property type="entry name" value="ASN_GLN_ASE_3"/>
    <property type="match status" value="1"/>
</dbReference>
<dbReference type="Gene3D" id="3.40.50.40">
    <property type="match status" value="1"/>
</dbReference>
<evidence type="ECO:0000313" key="12">
    <source>
        <dbReference type="RefSeq" id="XP_013082479.1"/>
    </source>
</evidence>
<dbReference type="PIRSF" id="PIRSF500176">
    <property type="entry name" value="L_ASNase"/>
    <property type="match status" value="1"/>
</dbReference>
<dbReference type="EnsemblMetazoa" id="BGLB007902-RE">
    <property type="protein sequence ID" value="BGLB007902-PE"/>
    <property type="gene ID" value="BGLB007902"/>
</dbReference>
<dbReference type="EnsemblMetazoa" id="BGLB007902-RG">
    <property type="protein sequence ID" value="BGLB007902-PG"/>
    <property type="gene ID" value="BGLB007902"/>
</dbReference>
<dbReference type="STRING" id="6526.A0A2C9JTN9"/>
<dbReference type="Gene3D" id="3.40.50.1170">
    <property type="entry name" value="L-asparaginase, N-terminal domain"/>
    <property type="match status" value="1"/>
</dbReference>
<dbReference type="OMA" id="CEDMLPE"/>
<dbReference type="GO" id="GO:0009066">
    <property type="term" value="P:aspartate family amino acid metabolic process"/>
    <property type="evidence" value="ECO:0007669"/>
    <property type="project" value="UniProtKB-ARBA"/>
</dbReference>
<reference evidence="10 11" key="4">
    <citation type="submission" date="2025-04" db="UniProtKB">
        <authorList>
            <consortium name="RefSeq"/>
        </authorList>
    </citation>
    <scope>IDENTIFICATION</scope>
</reference>
<dbReference type="InterPro" id="IPR037152">
    <property type="entry name" value="L-asparaginase_N_sf"/>
</dbReference>
<evidence type="ECO:0000313" key="16">
    <source>
        <dbReference type="RefSeq" id="XP_013082485.1"/>
    </source>
</evidence>
<dbReference type="InterPro" id="IPR027474">
    <property type="entry name" value="L-asparaginase_N"/>
</dbReference>
<dbReference type="RefSeq" id="XP_013082485.1">
    <property type="nucleotide sequence ID" value="XM_013227031.2"/>
</dbReference>
<evidence type="ECO:0000313" key="15">
    <source>
        <dbReference type="RefSeq" id="XP_013082484.1"/>
    </source>
</evidence>
<keyword evidence="9" id="KW-1185">Reference proteome</keyword>
<dbReference type="InterPro" id="IPR040919">
    <property type="entry name" value="Asparaginase_C"/>
</dbReference>
<evidence type="ECO:0000313" key="13">
    <source>
        <dbReference type="RefSeq" id="XP_013082481.1"/>
    </source>
</evidence>
<feature type="binding site" evidence="3">
    <location>
        <position position="84"/>
    </location>
    <ligand>
        <name>substrate</name>
    </ligand>
</feature>
<dbReference type="VEuPathDB" id="VectorBase:BGLB007902"/>
<gene>
    <name evidence="7" type="primary">106067765</name>
    <name evidence="10 11 12 13 14 15 16" type="synonym">LOC106067765</name>
</gene>
<dbReference type="RefSeq" id="XP_013082484.1">
    <property type="nucleotide sequence ID" value="XM_013227030.2"/>
</dbReference>
<dbReference type="PANTHER" id="PTHR11707:SF28">
    <property type="entry name" value="60 KDA LYSOPHOSPHOLIPASE"/>
    <property type="match status" value="1"/>
</dbReference>
<dbReference type="RefSeq" id="XP_013082478.1">
    <property type="nucleotide sequence ID" value="XM_013227024.2"/>
</dbReference>
<dbReference type="GeneID" id="106067765"/>
<evidence type="ECO:0000313" key="6">
    <source>
        <dbReference type="EnsemblMetazoa" id="BGLB007902-PC"/>
    </source>
</evidence>
<protein>
    <recommendedName>
        <fullName evidence="1">asparaginase</fullName>
        <ecNumber evidence="1">3.5.1.1</ecNumber>
    </recommendedName>
</protein>
<dbReference type="EnsemblMetazoa" id="BGLB007902-RF">
    <property type="protein sequence ID" value="BGLB007902-PF"/>
    <property type="gene ID" value="BGLB007902"/>
</dbReference>
<evidence type="ECO:0000313" key="9">
    <source>
        <dbReference type="Proteomes" id="UP001165740"/>
    </source>
</evidence>
<dbReference type="RefSeq" id="XP_013082477.1">
    <property type="nucleotide sequence ID" value="XM_013227023.2"/>
</dbReference>
<dbReference type="SFLD" id="SFLDS00057">
    <property type="entry name" value="Glutaminase/Asparaginase"/>
    <property type="match status" value="1"/>
</dbReference>
<dbReference type="AlphaFoldDB" id="A0A2C9JTN9"/>